<organism evidence="2 3">
    <name type="scientific">Portunus trituberculatus</name>
    <name type="common">Swimming crab</name>
    <name type="synonym">Neptunus trituberculatus</name>
    <dbReference type="NCBI Taxonomy" id="210409"/>
    <lineage>
        <taxon>Eukaryota</taxon>
        <taxon>Metazoa</taxon>
        <taxon>Ecdysozoa</taxon>
        <taxon>Arthropoda</taxon>
        <taxon>Crustacea</taxon>
        <taxon>Multicrustacea</taxon>
        <taxon>Malacostraca</taxon>
        <taxon>Eumalacostraca</taxon>
        <taxon>Eucarida</taxon>
        <taxon>Decapoda</taxon>
        <taxon>Pleocyemata</taxon>
        <taxon>Brachyura</taxon>
        <taxon>Eubrachyura</taxon>
        <taxon>Portunoidea</taxon>
        <taxon>Portunidae</taxon>
        <taxon>Portuninae</taxon>
        <taxon>Portunus</taxon>
    </lineage>
</organism>
<evidence type="ECO:0000256" key="1">
    <source>
        <dbReference type="SAM" id="MobiDB-lite"/>
    </source>
</evidence>
<dbReference type="AlphaFoldDB" id="A0A5B7HNA3"/>
<protein>
    <submittedName>
        <fullName evidence="2">Uncharacterized protein</fullName>
    </submittedName>
</protein>
<evidence type="ECO:0000313" key="2">
    <source>
        <dbReference type="EMBL" id="MPC72802.1"/>
    </source>
</evidence>
<comment type="caution">
    <text evidence="2">The sequence shown here is derived from an EMBL/GenBank/DDBJ whole genome shotgun (WGS) entry which is preliminary data.</text>
</comment>
<feature type="region of interest" description="Disordered" evidence="1">
    <location>
        <begin position="32"/>
        <end position="57"/>
    </location>
</feature>
<evidence type="ECO:0000313" key="3">
    <source>
        <dbReference type="Proteomes" id="UP000324222"/>
    </source>
</evidence>
<gene>
    <name evidence="2" type="ORF">E2C01_067115</name>
</gene>
<dbReference type="Proteomes" id="UP000324222">
    <property type="component" value="Unassembled WGS sequence"/>
</dbReference>
<dbReference type="EMBL" id="VSRR010035449">
    <property type="protein sequence ID" value="MPC72802.1"/>
    <property type="molecule type" value="Genomic_DNA"/>
</dbReference>
<proteinExistence type="predicted"/>
<sequence length="93" mass="10379">MAGVQGSRRSYRQMFTTESWGVGTVSLLPHRPSRLSFSVPTRPPKSPGEMRKGSSTAVLTKHHRLEGPHRLQPLSSMAFPLRHKMVTSSPQSR</sequence>
<accession>A0A5B7HNA3</accession>
<keyword evidence="3" id="KW-1185">Reference proteome</keyword>
<reference evidence="2 3" key="1">
    <citation type="submission" date="2019-05" db="EMBL/GenBank/DDBJ databases">
        <title>Another draft genome of Portunus trituberculatus and its Hox gene families provides insights of decapod evolution.</title>
        <authorList>
            <person name="Jeong J.-H."/>
            <person name="Song I."/>
            <person name="Kim S."/>
            <person name="Choi T."/>
            <person name="Kim D."/>
            <person name="Ryu S."/>
            <person name="Kim W."/>
        </authorList>
    </citation>
    <scope>NUCLEOTIDE SEQUENCE [LARGE SCALE GENOMIC DNA]</scope>
    <source>
        <tissue evidence="2">Muscle</tissue>
    </source>
</reference>
<name>A0A5B7HNA3_PORTR</name>